<dbReference type="Gene3D" id="2.60.120.10">
    <property type="entry name" value="Jelly Rolls"/>
    <property type="match status" value="2"/>
</dbReference>
<dbReference type="Pfam" id="PF00480">
    <property type="entry name" value="ROK"/>
    <property type="match status" value="1"/>
</dbReference>
<protein>
    <submittedName>
        <fullName evidence="2">ROK family protein</fullName>
    </submittedName>
</protein>
<dbReference type="InterPro" id="IPR011051">
    <property type="entry name" value="RmlC_Cupin_sf"/>
</dbReference>
<dbReference type="InterPro" id="IPR043129">
    <property type="entry name" value="ATPase_NBD"/>
</dbReference>
<evidence type="ECO:0000313" key="2">
    <source>
        <dbReference type="EMBL" id="NLR67230.1"/>
    </source>
</evidence>
<dbReference type="RefSeq" id="WP_168873110.1">
    <property type="nucleotide sequence ID" value="NZ_JABAIA010000002.1"/>
</dbReference>
<dbReference type="CDD" id="cd23763">
    <property type="entry name" value="ASKHA_ATPase_ROK"/>
    <property type="match status" value="1"/>
</dbReference>
<dbReference type="Proteomes" id="UP000570474">
    <property type="component" value="Unassembled WGS sequence"/>
</dbReference>
<evidence type="ECO:0000256" key="1">
    <source>
        <dbReference type="ARBA" id="ARBA00006479"/>
    </source>
</evidence>
<dbReference type="AlphaFoldDB" id="A0A847RNA5"/>
<proteinExistence type="inferred from homology"/>
<dbReference type="Gene3D" id="3.30.420.40">
    <property type="match status" value="2"/>
</dbReference>
<gene>
    <name evidence="2" type="ORF">HGH92_23185</name>
</gene>
<dbReference type="CDD" id="cd07010">
    <property type="entry name" value="cupin_PMI_type_I_N_bac"/>
    <property type="match status" value="1"/>
</dbReference>
<sequence length="874" mass="96332">MGTGKKIAIDIGGSHVSACIVDTTRPGAAPGTIITRSLQAGGSAADIISTIAGCITAFKDTATDGIGIAMPGPFDYQQGISAITKVGGKFGRLFGLHARQALQDAAGTGDQPVHFNNDAHCFAIGARHILGLSGEKAILLTLGTGFGSAFLENGELAQGPAGLASAAFYDCPFQDGLADDYFSTRWLLNTFQQQTGVMAPSVKAMAEQYETIARPVFHAFGGNLGAFLRPWLSQYGCTELVIGGNIARAYTLFSGPLEEQLSDLPVKITYCQDTERCILAGAAMAPALPEPAELRRTSQPLLPVSITNNSEDTYTVFPSFHTDHPVQAGYASLAAAIKEDNLLIIDGYEGVLWEQFRTELHQALLTHNRTVYWYHAGACLQTPAAIHSMLEGYSGTPDPVFGKRFDGSLADFFDAEKLSLIQPENTAGLHIIYGTGAALTGIKGKLLYVDVPKNEVQYRLRAGSVTNIGTPTYTYKRCYFADWPVLNKHKQSLLPHIDMIIDGQRPDTITWMEGDQLRASLDVMLTQPFRARPWFEAGVWGGDWMKKHLPGLNPDEVNYAWSFELITPENGLVLEGSGNLLEITFDMLAFHDNHRLLGKAAPRFGTAFPIRFDFLDTFNGGNLSIQCHPRPEYTLQHFGEDFTQDETYYILDCGPDAEVYLGFQEDIQPAAFRGALEAAINEGTPLPVEKYVQQFTANKHDLFLIPNGTVHASGKNNLVLEISSTPYIFTFKMYDWLRTDLNGRPRPIHLDRAFDNLYFDRKGATVPDTLISKPQLQEEWPSGKKWQLPTHPEHFYTVDRYEFSGEMHIPTNRQCHICMLVEGHQLDVTAGDGTQRFQYAETFVIPAGADSYTCRYEGEGKAMLVVAYVKDNYC</sequence>
<comment type="caution">
    <text evidence="2">The sequence shown here is derived from an EMBL/GenBank/DDBJ whole genome shotgun (WGS) entry which is preliminary data.</text>
</comment>
<dbReference type="InterPro" id="IPR014710">
    <property type="entry name" value="RmlC-like_jellyroll"/>
</dbReference>
<keyword evidence="3" id="KW-1185">Reference proteome</keyword>
<dbReference type="PANTHER" id="PTHR18964:SF149">
    <property type="entry name" value="BIFUNCTIONAL UDP-N-ACETYLGLUCOSAMINE 2-EPIMERASE_N-ACETYLMANNOSAMINE KINASE"/>
    <property type="match status" value="1"/>
</dbReference>
<evidence type="ECO:0000313" key="3">
    <source>
        <dbReference type="Proteomes" id="UP000570474"/>
    </source>
</evidence>
<dbReference type="SUPFAM" id="SSF51182">
    <property type="entry name" value="RmlC-like cupins"/>
    <property type="match status" value="1"/>
</dbReference>
<accession>A0A847RNA5</accession>
<organism evidence="2 3">
    <name type="scientific">Chitinophaga varians</name>
    <dbReference type="NCBI Taxonomy" id="2202339"/>
    <lineage>
        <taxon>Bacteria</taxon>
        <taxon>Pseudomonadati</taxon>
        <taxon>Bacteroidota</taxon>
        <taxon>Chitinophagia</taxon>
        <taxon>Chitinophagales</taxon>
        <taxon>Chitinophagaceae</taxon>
        <taxon>Chitinophaga</taxon>
    </lineage>
</organism>
<dbReference type="SUPFAM" id="SSF53067">
    <property type="entry name" value="Actin-like ATPase domain"/>
    <property type="match status" value="1"/>
</dbReference>
<dbReference type="EMBL" id="JABAIA010000002">
    <property type="protein sequence ID" value="NLR67230.1"/>
    <property type="molecule type" value="Genomic_DNA"/>
</dbReference>
<dbReference type="InterPro" id="IPR000600">
    <property type="entry name" value="ROK"/>
</dbReference>
<name>A0A847RNA5_9BACT</name>
<reference evidence="2 3" key="1">
    <citation type="submission" date="2020-04" db="EMBL/GenBank/DDBJ databases">
        <authorList>
            <person name="Yin C."/>
        </authorList>
    </citation>
    <scope>NUCLEOTIDE SEQUENCE [LARGE SCALE GENOMIC DNA]</scope>
    <source>
        <strain evidence="2 3">Ae27</strain>
    </source>
</reference>
<dbReference type="PANTHER" id="PTHR18964">
    <property type="entry name" value="ROK (REPRESSOR, ORF, KINASE) FAMILY"/>
    <property type="match status" value="1"/>
</dbReference>
<comment type="similarity">
    <text evidence="1">Belongs to the ROK (NagC/XylR) family.</text>
</comment>